<gene>
    <name evidence="6" type="ORF">SOIL9_74380</name>
</gene>
<evidence type="ECO:0000313" key="6">
    <source>
        <dbReference type="EMBL" id="VTS02673.1"/>
    </source>
</evidence>
<evidence type="ECO:0000256" key="4">
    <source>
        <dbReference type="PIRSR" id="PIRSR031924-50"/>
    </source>
</evidence>
<organism evidence="6 7">
    <name type="scientific">Gemmata massiliana</name>
    <dbReference type="NCBI Taxonomy" id="1210884"/>
    <lineage>
        <taxon>Bacteria</taxon>
        <taxon>Pseudomonadati</taxon>
        <taxon>Planctomycetota</taxon>
        <taxon>Planctomycetia</taxon>
        <taxon>Gemmatales</taxon>
        <taxon>Gemmataceae</taxon>
        <taxon>Gemmata</taxon>
    </lineage>
</organism>
<keyword evidence="2" id="KW-0479">Metal-binding</keyword>
<dbReference type="InterPro" id="IPR026263">
    <property type="entry name" value="Alkaline_phosphatase_prok"/>
</dbReference>
<dbReference type="SUPFAM" id="SSF53649">
    <property type="entry name" value="Alkaline phosphatase-like"/>
    <property type="match status" value="1"/>
</dbReference>
<feature type="active site" description="Phosphothreonine intermediate" evidence="4">
    <location>
        <position position="89"/>
    </location>
</feature>
<dbReference type="Proteomes" id="UP000464178">
    <property type="component" value="Chromosome"/>
</dbReference>
<dbReference type="RefSeq" id="WP_162672807.1">
    <property type="nucleotide sequence ID" value="NZ_LR593886.1"/>
</dbReference>
<evidence type="ECO:0000256" key="2">
    <source>
        <dbReference type="ARBA" id="ARBA00022723"/>
    </source>
</evidence>
<dbReference type="KEGG" id="gms:SOIL9_74380"/>
<dbReference type="InterPro" id="IPR002591">
    <property type="entry name" value="Phosphodiest/P_Trfase"/>
</dbReference>
<feature type="binding site" evidence="5">
    <location>
        <begin position="187"/>
        <end position="189"/>
    </location>
    <ligand>
        <name>substrate</name>
    </ligand>
</feature>
<dbReference type="Gene3D" id="3.30.1360.150">
    <property type="match status" value="1"/>
</dbReference>
<dbReference type="GO" id="GO:0004035">
    <property type="term" value="F:alkaline phosphatase activity"/>
    <property type="evidence" value="ECO:0007669"/>
    <property type="project" value="InterPro"/>
</dbReference>
<dbReference type="CDD" id="cd16016">
    <property type="entry name" value="AP-SPAP"/>
    <property type="match status" value="1"/>
</dbReference>
<name>A0A6P2DJ23_9BACT</name>
<keyword evidence="7" id="KW-1185">Reference proteome</keyword>
<dbReference type="InterPro" id="IPR017850">
    <property type="entry name" value="Alkaline_phosphatase_core_sf"/>
</dbReference>
<dbReference type="Gene3D" id="3.40.720.10">
    <property type="entry name" value="Alkaline Phosphatase, subunit A"/>
    <property type="match status" value="1"/>
</dbReference>
<dbReference type="EMBL" id="LR593886">
    <property type="protein sequence ID" value="VTS02673.1"/>
    <property type="molecule type" value="Genomic_DNA"/>
</dbReference>
<dbReference type="Pfam" id="PF01663">
    <property type="entry name" value="Phosphodiest"/>
    <property type="match status" value="1"/>
</dbReference>
<dbReference type="PANTHER" id="PTHR10151">
    <property type="entry name" value="ECTONUCLEOTIDE PYROPHOSPHATASE/PHOSPHODIESTERASE"/>
    <property type="match status" value="1"/>
</dbReference>
<proteinExistence type="predicted"/>
<accession>A0A6P2DJ23</accession>
<reference evidence="6 7" key="1">
    <citation type="submission" date="2019-05" db="EMBL/GenBank/DDBJ databases">
        <authorList>
            <consortium name="Science for Life Laboratories"/>
        </authorList>
    </citation>
    <scope>NUCLEOTIDE SEQUENCE [LARGE SCALE GENOMIC DNA]</scope>
    <source>
        <strain evidence="6">Soil9</strain>
    </source>
</reference>
<dbReference type="GO" id="GO:0046872">
    <property type="term" value="F:metal ion binding"/>
    <property type="evidence" value="ECO:0007669"/>
    <property type="project" value="UniProtKB-KW"/>
</dbReference>
<keyword evidence="1 4" id="KW-0597">Phosphoprotein</keyword>
<protein>
    <recommendedName>
        <fullName evidence="8">Alkaline phosphatase</fullName>
    </recommendedName>
</protein>
<dbReference type="AlphaFoldDB" id="A0A6P2DJ23"/>
<sequence>MRPFPALGSLAALFAVAIGAGLFVAPRPAEPAPVPERKVKLAVLVIFDQMRGDFLERWRALFGPNGFARLQRDGAWFTHCHYPYGTTTTGPGHASMLTGACPDAHGIVNNSWAEGGQEAYCAGSPRYKLVPPAPVFPVEPSPKDTKDKPAAKVPMIGSPERLQSETVADVLKEVHGAKSKVFGLSLKDRSAILPTGKHPDGAYWFYGTFGTSTYYADRVHPWVETFNQSKFADRWFGRDWNYFRPDVDYTRWSGQPDDVRGEGVGVGQRGTFPHPTTGGKPALGKNYYEALANSPFGNDLLLEFTKTCVTAERLGADDVPDLLVVSFSSNDLIGHTWGPDSHEVMDVTLRSDALMADLLAFLDTNVGKDRYLLGMTADHGVCPLPEITFGSNPPRGRVNLADLRTRLEAHLTTKFPTPKPADGKPARWVEEFVFPWVYLNPRLVAASGKPQIAIAEEAAKYLRELKDGHVARTFTRTELAGTFPESDAMANRVKRSFYPSRSGDVFVVLDPHHLPASKPNETGTTHGAPFSYDTHVPLLVYGPGIRGGVRTEPTTPQALARIFSKWLNVRDPKSAAFPIPKTLE</sequence>
<dbReference type="PANTHER" id="PTHR10151:SF120">
    <property type="entry name" value="BIS(5'-ADENOSYL)-TRIPHOSPHATASE"/>
    <property type="match status" value="1"/>
</dbReference>
<evidence type="ECO:0000256" key="3">
    <source>
        <dbReference type="ARBA" id="ARBA00022729"/>
    </source>
</evidence>
<dbReference type="PIRSF" id="PIRSF031924">
    <property type="entry name" value="Pi-irrepressible_AP"/>
    <property type="match status" value="1"/>
</dbReference>
<evidence type="ECO:0000256" key="1">
    <source>
        <dbReference type="ARBA" id="ARBA00022553"/>
    </source>
</evidence>
<evidence type="ECO:0000256" key="5">
    <source>
        <dbReference type="PIRSR" id="PIRSR031924-51"/>
    </source>
</evidence>
<keyword evidence="3" id="KW-0732">Signal</keyword>
<evidence type="ECO:0008006" key="8">
    <source>
        <dbReference type="Google" id="ProtNLM"/>
    </source>
</evidence>
<evidence type="ECO:0000313" key="7">
    <source>
        <dbReference type="Proteomes" id="UP000464178"/>
    </source>
</evidence>
<feature type="binding site" evidence="5">
    <location>
        <position position="110"/>
    </location>
    <ligand>
        <name>substrate</name>
    </ligand>
</feature>